<protein>
    <submittedName>
        <fullName evidence="2">Uncharacterized protein</fullName>
    </submittedName>
</protein>
<organism evidence="2 3">
    <name type="scientific">Acidithiobacillus thiooxidans</name>
    <name type="common">Thiobacillus thiooxidans</name>
    <dbReference type="NCBI Taxonomy" id="930"/>
    <lineage>
        <taxon>Bacteria</taxon>
        <taxon>Pseudomonadati</taxon>
        <taxon>Pseudomonadota</taxon>
        <taxon>Acidithiobacillia</taxon>
        <taxon>Acidithiobacillales</taxon>
        <taxon>Acidithiobacillaceae</taxon>
        <taxon>Acidithiobacillus</taxon>
    </lineage>
</organism>
<proteinExistence type="predicted"/>
<evidence type="ECO:0000256" key="1">
    <source>
        <dbReference type="SAM" id="MobiDB-lite"/>
    </source>
</evidence>
<accession>A0A1C2IG97</accession>
<dbReference type="RefSeq" id="WP_065973730.1">
    <property type="nucleotide sequence ID" value="NZ_LWRY01000024.1"/>
</dbReference>
<evidence type="ECO:0000313" key="3">
    <source>
        <dbReference type="Proteomes" id="UP000095008"/>
    </source>
</evidence>
<name>A0A1C2IG97_ACITH</name>
<dbReference type="EMBL" id="LWRY01000024">
    <property type="protein sequence ID" value="OCX74989.1"/>
    <property type="molecule type" value="Genomic_DNA"/>
</dbReference>
<comment type="caution">
    <text evidence="2">The sequence shown here is derived from an EMBL/GenBank/DDBJ whole genome shotgun (WGS) entry which is preliminary data.</text>
</comment>
<reference evidence="2" key="1">
    <citation type="journal article" date="2016" name="Int. J. Mol. Sci.">
        <title>Comparative genomics of the extreme acidophile Acidithiobacillus thiooxidans reveals intraspecific divergence and niche adaptation.</title>
        <authorList>
            <person name="Zhang X."/>
            <person name="Feng X."/>
            <person name="Tao J."/>
            <person name="Ma L."/>
            <person name="Xiao Y."/>
            <person name="Liang Y."/>
            <person name="Liu X."/>
            <person name="Yin H."/>
        </authorList>
    </citation>
    <scope>NUCLEOTIDE SEQUENCE [LARGE SCALE GENOMIC DNA]</scope>
    <source>
        <strain evidence="2">DXS-W</strain>
    </source>
</reference>
<feature type="region of interest" description="Disordered" evidence="1">
    <location>
        <begin position="1"/>
        <end position="49"/>
    </location>
</feature>
<dbReference type="Proteomes" id="UP000095008">
    <property type="component" value="Unassembled WGS sequence"/>
</dbReference>
<gene>
    <name evidence="2" type="ORF">A6M23_03890</name>
</gene>
<dbReference type="AlphaFoldDB" id="A0A1C2IG97"/>
<keyword evidence="3" id="KW-1185">Reference proteome</keyword>
<feature type="region of interest" description="Disordered" evidence="1">
    <location>
        <begin position="76"/>
        <end position="99"/>
    </location>
</feature>
<feature type="compositionally biased region" description="Basic and acidic residues" evidence="1">
    <location>
        <begin position="21"/>
        <end position="46"/>
    </location>
</feature>
<sequence>MARRETNLKAPQFGVGGHLHLKADSGKETPAERNPAEQKESAKDVRYPGTISVSGTPSFWYPRDLDLPEKTAPAKLRRVPSEPSRKIPVTIRKKRNYAE</sequence>
<evidence type="ECO:0000313" key="2">
    <source>
        <dbReference type="EMBL" id="OCX74989.1"/>
    </source>
</evidence>